<evidence type="ECO:0000256" key="2">
    <source>
        <dbReference type="SAM" id="Phobius"/>
    </source>
</evidence>
<dbReference type="RefSeq" id="WP_193522370.1">
    <property type="nucleotide sequence ID" value="NZ_CBCSDF010000019.1"/>
</dbReference>
<dbReference type="InterPro" id="IPR003362">
    <property type="entry name" value="Bact_transf"/>
</dbReference>
<reference evidence="5 7" key="2">
    <citation type="submission" date="2023-10" db="EMBL/GenBank/DDBJ databases">
        <title>To unveil natural product biosynthetic capacity in Pseudoalteromonas.</title>
        <authorList>
            <person name="Wang J."/>
        </authorList>
    </citation>
    <scope>NUCLEOTIDE SEQUENCE [LARGE SCALE GENOMIC DNA]</scope>
    <source>
        <strain evidence="5 7">DSM 15914</strain>
    </source>
</reference>
<evidence type="ECO:0000313" key="6">
    <source>
        <dbReference type="Proteomes" id="UP000646877"/>
    </source>
</evidence>
<dbReference type="PANTHER" id="PTHR30576:SF0">
    <property type="entry name" value="UNDECAPRENYL-PHOSPHATE N-ACETYLGALACTOSAMINYL 1-PHOSPHATE TRANSFERASE-RELATED"/>
    <property type="match status" value="1"/>
</dbReference>
<dbReference type="Proteomes" id="UP001304419">
    <property type="component" value="Chromosome 1"/>
</dbReference>
<dbReference type="GO" id="GO:0016780">
    <property type="term" value="F:phosphotransferase activity, for other substituted phosphate groups"/>
    <property type="evidence" value="ECO:0007669"/>
    <property type="project" value="TreeGrafter"/>
</dbReference>
<evidence type="ECO:0000256" key="1">
    <source>
        <dbReference type="ARBA" id="ARBA00006464"/>
    </source>
</evidence>
<organism evidence="4 6">
    <name type="scientific">Pseudoalteromonas maricaloris</name>
    <dbReference type="NCBI Taxonomy" id="184924"/>
    <lineage>
        <taxon>Bacteria</taxon>
        <taxon>Pseudomonadati</taxon>
        <taxon>Pseudomonadota</taxon>
        <taxon>Gammaproteobacteria</taxon>
        <taxon>Alteromonadales</taxon>
        <taxon>Pseudoalteromonadaceae</taxon>
        <taxon>Pseudoalteromonas</taxon>
    </lineage>
</organism>
<keyword evidence="2" id="KW-0812">Transmembrane</keyword>
<dbReference type="PANTHER" id="PTHR30576">
    <property type="entry name" value="COLANIC BIOSYNTHESIS UDP-GLUCOSE LIPID CARRIER TRANSFERASE"/>
    <property type="match status" value="1"/>
</dbReference>
<gene>
    <name evidence="4" type="ORF">F9Y85_19200</name>
    <name evidence="5" type="ORF">R5H13_02810</name>
</gene>
<accession>A0A8I2HD57</accession>
<dbReference type="Pfam" id="PF02397">
    <property type="entry name" value="Bac_transf"/>
    <property type="match status" value="1"/>
</dbReference>
<evidence type="ECO:0000313" key="4">
    <source>
        <dbReference type="EMBL" id="NLR23400.1"/>
    </source>
</evidence>
<dbReference type="AlphaFoldDB" id="A0A8I2HD57"/>
<dbReference type="Proteomes" id="UP000646877">
    <property type="component" value="Unassembled WGS sequence"/>
</dbReference>
<evidence type="ECO:0000313" key="7">
    <source>
        <dbReference type="Proteomes" id="UP001304419"/>
    </source>
</evidence>
<evidence type="ECO:0000313" key="5">
    <source>
        <dbReference type="EMBL" id="WOX29220.1"/>
    </source>
</evidence>
<dbReference type="EMBL" id="CP137578">
    <property type="protein sequence ID" value="WOX29220.1"/>
    <property type="molecule type" value="Genomic_DNA"/>
</dbReference>
<keyword evidence="4" id="KW-0808">Transferase</keyword>
<dbReference type="EMBL" id="WEIA01000015">
    <property type="protein sequence ID" value="NLR23400.1"/>
    <property type="molecule type" value="Genomic_DNA"/>
</dbReference>
<feature type="domain" description="Bacterial sugar transferase" evidence="3">
    <location>
        <begin position="8"/>
        <end position="183"/>
    </location>
</feature>
<name>A0A8I2HD57_9GAMM</name>
<sequence>MVYLSFFKPLLDFSVAFIVIILFFPLFIIIPFFIVIDSGYPIVFRQKRVGKNKKEFYIYKFRTMVNGAEQLGGMTKKNDNRVTRVGKYLRMMSLDEVPQIFNILKGDMSLVGFRPGLYSHYKKSDFDKNLFSVKPGITGLAQVYGRSSLTPEKKRELEVEYARKVCFILDLKIILLTFFKVLKKSSVN</sequence>
<keyword evidence="2" id="KW-0472">Membrane</keyword>
<comment type="similarity">
    <text evidence="1">Belongs to the bacterial sugar transferase family.</text>
</comment>
<feature type="transmembrane region" description="Helical" evidence="2">
    <location>
        <begin position="15"/>
        <end position="44"/>
    </location>
</feature>
<keyword evidence="2" id="KW-1133">Transmembrane helix</keyword>
<proteinExistence type="inferred from homology"/>
<dbReference type="EC" id="2.7.8.-" evidence="5"/>
<reference evidence="4" key="1">
    <citation type="submission" date="2019-10" db="EMBL/GenBank/DDBJ databases">
        <authorList>
            <person name="Paulsen S."/>
        </authorList>
    </citation>
    <scope>NUCLEOTIDE SEQUENCE</scope>
    <source>
        <strain evidence="4">LMG 19692</strain>
    </source>
</reference>
<evidence type="ECO:0000259" key="3">
    <source>
        <dbReference type="Pfam" id="PF02397"/>
    </source>
</evidence>
<protein>
    <submittedName>
        <fullName evidence="4">Sugar transferase</fullName>
        <ecNumber evidence="5">2.7.8.-</ecNumber>
    </submittedName>
</protein>
<keyword evidence="7" id="KW-1185">Reference proteome</keyword>